<organism evidence="1 2">
    <name type="scientific">Faecalibacterium cf. prausnitzii KLE1255</name>
    <dbReference type="NCBI Taxonomy" id="748224"/>
    <lineage>
        <taxon>Bacteria</taxon>
        <taxon>Bacillati</taxon>
        <taxon>Bacillota</taxon>
        <taxon>Clostridia</taxon>
        <taxon>Eubacteriales</taxon>
        <taxon>Oscillospiraceae</taxon>
        <taxon>Faecalibacterium</taxon>
    </lineage>
</organism>
<evidence type="ECO:0000313" key="1">
    <source>
        <dbReference type="EMBL" id="EFQ07305.1"/>
    </source>
</evidence>
<dbReference type="Proteomes" id="UP000006028">
    <property type="component" value="Unassembled WGS sequence"/>
</dbReference>
<dbReference type="EMBL" id="AECU01000098">
    <property type="protein sequence ID" value="EFQ07305.1"/>
    <property type="molecule type" value="Genomic_DNA"/>
</dbReference>
<dbReference type="AlphaFoldDB" id="E2ZHN7"/>
<comment type="caution">
    <text evidence="1">The sequence shown here is derived from an EMBL/GenBank/DDBJ whole genome shotgun (WGS) entry which is preliminary data.</text>
</comment>
<reference evidence="1 2" key="1">
    <citation type="submission" date="2010-08" db="EMBL/GenBank/DDBJ databases">
        <authorList>
            <person name="Weinstock G."/>
            <person name="Sodergren E."/>
            <person name="Clifton S."/>
            <person name="Fulton L."/>
            <person name="Fulton B."/>
            <person name="Courtney L."/>
            <person name="Fronick C."/>
            <person name="Harrison M."/>
            <person name="Strong C."/>
            <person name="Farmer C."/>
            <person name="Delahaunty K."/>
            <person name="Markovic C."/>
            <person name="Hall O."/>
            <person name="Minx P."/>
            <person name="Tomlinson C."/>
            <person name="Mitreva M."/>
            <person name="Hou S."/>
            <person name="Chen J."/>
            <person name="Wollam A."/>
            <person name="Pepin K.H."/>
            <person name="Johnson M."/>
            <person name="Bhonagiri V."/>
            <person name="Zhang X."/>
            <person name="Suruliraj S."/>
            <person name="Warren W."/>
            <person name="Chinwalla A."/>
            <person name="Mardis E.R."/>
            <person name="Wilson R.K."/>
        </authorList>
    </citation>
    <scope>NUCLEOTIDE SEQUENCE [LARGE SCALE GENOMIC DNA]</scope>
    <source>
        <strain evidence="1 2">KLE1255</strain>
    </source>
</reference>
<dbReference type="eggNOG" id="ENOG50327Z6">
    <property type="taxonomic scope" value="Bacteria"/>
</dbReference>
<dbReference type="STRING" id="748224.HMPREF9436_01176"/>
<accession>E2ZHN7</accession>
<dbReference type="HOGENOM" id="CLU_1832175_0_0_9"/>
<gene>
    <name evidence="1" type="ORF">HMPREF9436_01176</name>
</gene>
<dbReference type="BioCyc" id="FCF748224-HMP:GTSS-2627-MONOMER"/>
<proteinExistence type="predicted"/>
<name>E2ZHN7_9FIRM</name>
<dbReference type="RefSeq" id="WP_005940867.1">
    <property type="nucleotide sequence ID" value="NZ_GL538303.1"/>
</dbReference>
<protein>
    <submittedName>
        <fullName evidence="1">Uncharacterized protein</fullName>
    </submittedName>
</protein>
<sequence>MKFIALVTHLKQVAQAAKAYTDSLISETAKETIKAIKEMDRAKVDKISAVAVTISTDGWVEDETWEEYPMRYDITAADVTATDRADIILSPNSLTAAMDCGVCQTCETQTGKICIWAKKATAEALTAEYRIIQGEKPKED</sequence>
<evidence type="ECO:0000313" key="2">
    <source>
        <dbReference type="Proteomes" id="UP000006028"/>
    </source>
</evidence>